<evidence type="ECO:0000259" key="7">
    <source>
        <dbReference type="PROSITE" id="PS50923"/>
    </source>
</evidence>
<dbReference type="InterPro" id="IPR001314">
    <property type="entry name" value="Peptidase_S1A"/>
</dbReference>
<dbReference type="Gene3D" id="2.10.70.10">
    <property type="entry name" value="Complement Module, domain 1"/>
    <property type="match status" value="1"/>
</dbReference>
<dbReference type="CDD" id="cd00033">
    <property type="entry name" value="CCP"/>
    <property type="match status" value="1"/>
</dbReference>
<dbReference type="SUPFAM" id="SSF57535">
    <property type="entry name" value="Complement control module/SCR domain"/>
    <property type="match status" value="1"/>
</dbReference>
<feature type="compositionally biased region" description="Polar residues" evidence="4">
    <location>
        <begin position="282"/>
        <end position="294"/>
    </location>
</feature>
<dbReference type="InterPro" id="IPR036055">
    <property type="entry name" value="LDL_receptor-like_sf"/>
</dbReference>
<keyword evidence="9" id="KW-1185">Reference proteome</keyword>
<dbReference type="SMART" id="SM00020">
    <property type="entry name" value="Tryp_SPc"/>
    <property type="match status" value="1"/>
</dbReference>
<dbReference type="SUPFAM" id="SSF50494">
    <property type="entry name" value="Trypsin-like serine proteases"/>
    <property type="match status" value="1"/>
</dbReference>
<feature type="compositionally biased region" description="Low complexity" evidence="4">
    <location>
        <begin position="271"/>
        <end position="281"/>
    </location>
</feature>
<dbReference type="InterPro" id="IPR023415">
    <property type="entry name" value="LDLR_class-A_CS"/>
</dbReference>
<proteinExistence type="predicted"/>
<feature type="compositionally biased region" description="Polar residues" evidence="4">
    <location>
        <begin position="45"/>
        <end position="60"/>
    </location>
</feature>
<feature type="domain" description="Sushi" evidence="7">
    <location>
        <begin position="615"/>
        <end position="674"/>
    </location>
</feature>
<evidence type="ECO:0000256" key="4">
    <source>
        <dbReference type="SAM" id="MobiDB-lite"/>
    </source>
</evidence>
<dbReference type="InterPro" id="IPR018114">
    <property type="entry name" value="TRYPSIN_HIS"/>
</dbReference>
<organism evidence="8 9">
    <name type="scientific">Cardiocondyla obscurior</name>
    <dbReference type="NCBI Taxonomy" id="286306"/>
    <lineage>
        <taxon>Eukaryota</taxon>
        <taxon>Metazoa</taxon>
        <taxon>Ecdysozoa</taxon>
        <taxon>Arthropoda</taxon>
        <taxon>Hexapoda</taxon>
        <taxon>Insecta</taxon>
        <taxon>Pterygota</taxon>
        <taxon>Neoptera</taxon>
        <taxon>Endopterygota</taxon>
        <taxon>Hymenoptera</taxon>
        <taxon>Apocrita</taxon>
        <taxon>Aculeata</taxon>
        <taxon>Formicoidea</taxon>
        <taxon>Formicidae</taxon>
        <taxon>Myrmicinae</taxon>
        <taxon>Cardiocondyla</taxon>
    </lineage>
</organism>
<evidence type="ECO:0000313" key="9">
    <source>
        <dbReference type="Proteomes" id="UP001430953"/>
    </source>
</evidence>
<feature type="disulfide bond" evidence="2">
    <location>
        <begin position="502"/>
        <end position="520"/>
    </location>
</feature>
<evidence type="ECO:0000259" key="6">
    <source>
        <dbReference type="PROSITE" id="PS50240"/>
    </source>
</evidence>
<feature type="compositionally biased region" description="Low complexity" evidence="4">
    <location>
        <begin position="325"/>
        <end position="342"/>
    </location>
</feature>
<evidence type="ECO:0000313" key="8">
    <source>
        <dbReference type="EMBL" id="KAL0111932.1"/>
    </source>
</evidence>
<dbReference type="PANTHER" id="PTHR24250:SF27">
    <property type="entry name" value="ELASTASE 2 LIKE"/>
    <property type="match status" value="1"/>
</dbReference>
<dbReference type="InterPro" id="IPR035976">
    <property type="entry name" value="Sushi/SCR/CCP_sf"/>
</dbReference>
<reference evidence="8 9" key="1">
    <citation type="submission" date="2023-03" db="EMBL/GenBank/DDBJ databases">
        <title>High recombination rates correlate with genetic variation in Cardiocondyla obscurior ants.</title>
        <authorList>
            <person name="Errbii M."/>
        </authorList>
    </citation>
    <scope>NUCLEOTIDE SEQUENCE [LARGE SCALE GENOMIC DNA]</scope>
    <source>
        <strain evidence="8">Alpha-2009</strain>
        <tissue evidence="8">Whole body</tissue>
    </source>
</reference>
<feature type="compositionally biased region" description="Basic and acidic residues" evidence="4">
    <location>
        <begin position="454"/>
        <end position="488"/>
    </location>
</feature>
<dbReference type="InterPro" id="IPR001254">
    <property type="entry name" value="Trypsin_dom"/>
</dbReference>
<dbReference type="EMBL" id="JADYXP020000013">
    <property type="protein sequence ID" value="KAL0111932.1"/>
    <property type="molecule type" value="Genomic_DNA"/>
</dbReference>
<dbReference type="SMART" id="SM00192">
    <property type="entry name" value="LDLa"/>
    <property type="match status" value="1"/>
</dbReference>
<feature type="domain" description="Sushi" evidence="7">
    <location>
        <begin position="556"/>
        <end position="603"/>
    </location>
</feature>
<dbReference type="Proteomes" id="UP001430953">
    <property type="component" value="Unassembled WGS sequence"/>
</dbReference>
<sequence length="946" mass="107092">MPGINVRVTFSVVLSLLAYLPSPSLQDRVRTPDVYDYQAGVRTVINSSPGHSKWNENNDFSGPPGQNKWGGGGRGPPGGYGPPGLTGELSPPGLSDKRPSSWNTGRLSEENYPNNNESNQRRPTSWSNAGSTSINEPYPNNYQSESTERRFSDTNNARSQSSSITERSSYNYRNNKPTERRSSGWDDARSHSSSTTERYLNDDESSERRSLNRNNARSQFSSTTERSSYNYRNNEPTERRSSGWNDARSHSSSTTERYLNNDESNERRSSNRNNARSQSSSTTERYSNNYQNNEPTERRSSGENDARYHSSSDTELYLNNDEFSESSSSWSNIDSRSSTTTERYTRNYPSNSESSRRPSNRNNENDQYSSDREDYPRTHSTNNEPAQRRPSNQNNENDQNSSNREDYSNTYPSNNEPTQRRPSNKGTNKNSSEREGYSPRDSNNDRSTQTSQSDYDRQRPRGPDDRVPDDRRFDDRGSDDQASNDRNKNSQNQSCRDNEFRCRDNECLPQRLKCNDRIDCRDGSDEDSCIANRNNENGCTLPEQPEGGRYELSDCRRCNKRPGDMVPKNSILNFTCRNNYVLSGNTISVCVDGEWYQPPSCNKVCPPLNSTSVDISCSYQEKTVSCSERIMPGTRATLACKSSYKLPLTNDPAYREITCLDDGLWDRRLFRCLPECGSSIARGNTLIVNGFESEAGVFPWHVGVYAVKRRRDEYEQICGGTLISNNLVVSAAHCFYDESYNKLYEASKYAVAAGKHRRDWNAREKYAQQSLVESVRAGGRYQGARGNFANDIALLKLKTPFELTALVKPVCIDWDNTHEREQLQVGHSGKVVGWGKDIKGVSTRRLQEINMPFVPYDQCVSAVPADFRGYLTSDKFCAGYMNGSSVCDGDSGGGLCFEKDGIWYLRGIVSVSPENRGTCDYNSYVGFTYLSHFRDWVREAYVNATT</sequence>
<evidence type="ECO:0000256" key="3">
    <source>
        <dbReference type="PROSITE-ProRule" id="PRU00302"/>
    </source>
</evidence>
<dbReference type="SMART" id="SM00032">
    <property type="entry name" value="CCP"/>
    <property type="match status" value="2"/>
</dbReference>
<dbReference type="Gene3D" id="4.10.400.10">
    <property type="entry name" value="Low-density Lipoprotein Receptor"/>
    <property type="match status" value="1"/>
</dbReference>
<feature type="compositionally biased region" description="Basic and acidic residues" evidence="4">
    <location>
        <begin position="295"/>
        <end position="312"/>
    </location>
</feature>
<name>A0AAW2F8Y1_9HYME</name>
<dbReference type="Gene3D" id="2.40.10.10">
    <property type="entry name" value="Trypsin-like serine proteases"/>
    <property type="match status" value="1"/>
</dbReference>
<keyword evidence="3" id="KW-0768">Sushi</keyword>
<dbReference type="GO" id="GO:0004252">
    <property type="term" value="F:serine-type endopeptidase activity"/>
    <property type="evidence" value="ECO:0007669"/>
    <property type="project" value="InterPro"/>
</dbReference>
<dbReference type="PANTHER" id="PTHR24250">
    <property type="entry name" value="CHYMOTRYPSIN-RELATED"/>
    <property type="match status" value="1"/>
</dbReference>
<dbReference type="PROSITE" id="PS01209">
    <property type="entry name" value="LDLRA_1"/>
    <property type="match status" value="1"/>
</dbReference>
<dbReference type="PRINTS" id="PR00722">
    <property type="entry name" value="CHYMOTRYPSIN"/>
</dbReference>
<gene>
    <name evidence="8" type="ORF">PUN28_013265</name>
</gene>
<dbReference type="GO" id="GO:0006508">
    <property type="term" value="P:proteolysis"/>
    <property type="evidence" value="ECO:0007669"/>
    <property type="project" value="InterPro"/>
</dbReference>
<evidence type="ECO:0000256" key="5">
    <source>
        <dbReference type="SAM" id="SignalP"/>
    </source>
</evidence>
<dbReference type="AlphaFoldDB" id="A0AAW2F8Y1"/>
<evidence type="ECO:0000256" key="2">
    <source>
        <dbReference type="PROSITE-ProRule" id="PRU00124"/>
    </source>
</evidence>
<keyword evidence="5" id="KW-0732">Signal</keyword>
<dbReference type="InterPro" id="IPR043504">
    <property type="entry name" value="Peptidase_S1_PA_chymotrypsin"/>
</dbReference>
<dbReference type="SUPFAM" id="SSF57424">
    <property type="entry name" value="LDL receptor-like module"/>
    <property type="match status" value="1"/>
</dbReference>
<feature type="compositionally biased region" description="Basic and acidic residues" evidence="4">
    <location>
        <begin position="176"/>
        <end position="190"/>
    </location>
</feature>
<dbReference type="Pfam" id="PF00057">
    <property type="entry name" value="Ldl_recept_a"/>
    <property type="match status" value="1"/>
</dbReference>
<feature type="compositionally biased region" description="Polar residues" evidence="4">
    <location>
        <begin position="408"/>
        <end position="430"/>
    </location>
</feature>
<dbReference type="Pfam" id="PF00084">
    <property type="entry name" value="Sushi"/>
    <property type="match status" value="1"/>
</dbReference>
<dbReference type="PROSITE" id="PS50923">
    <property type="entry name" value="SUSHI"/>
    <property type="match status" value="2"/>
</dbReference>
<feature type="compositionally biased region" description="Polar residues" evidence="4">
    <location>
        <begin position="121"/>
        <end position="145"/>
    </location>
</feature>
<keyword evidence="1 2" id="KW-1015">Disulfide bond</keyword>
<feature type="signal peptide" evidence="5">
    <location>
        <begin position="1"/>
        <end position="26"/>
    </location>
</feature>
<comment type="caution">
    <text evidence="3">Lacks conserved residue(s) required for the propagation of feature annotation.</text>
</comment>
<dbReference type="Pfam" id="PF00089">
    <property type="entry name" value="Trypsin"/>
    <property type="match status" value="1"/>
</dbReference>
<dbReference type="CDD" id="cd00112">
    <property type="entry name" value="LDLa"/>
    <property type="match status" value="1"/>
</dbReference>
<dbReference type="PROSITE" id="PS00134">
    <property type="entry name" value="TRYPSIN_HIS"/>
    <property type="match status" value="1"/>
</dbReference>
<comment type="caution">
    <text evidence="8">The sequence shown here is derived from an EMBL/GenBank/DDBJ whole genome shotgun (WGS) entry which is preliminary data.</text>
</comment>
<evidence type="ECO:0000256" key="1">
    <source>
        <dbReference type="ARBA" id="ARBA00023157"/>
    </source>
</evidence>
<feature type="disulfide bond" evidence="2">
    <location>
        <begin position="495"/>
        <end position="507"/>
    </location>
</feature>
<accession>A0AAW2F8Y1</accession>
<feature type="compositionally biased region" description="Polar residues" evidence="4">
    <location>
        <begin position="212"/>
        <end position="234"/>
    </location>
</feature>
<feature type="chain" id="PRO_5043867464" description="Limulus clotting factor C" evidence="5">
    <location>
        <begin position="27"/>
        <end position="946"/>
    </location>
</feature>
<protein>
    <recommendedName>
        <fullName evidence="10">Limulus clotting factor C</fullName>
    </recommendedName>
</protein>
<feature type="compositionally biased region" description="Gly residues" evidence="4">
    <location>
        <begin position="68"/>
        <end position="84"/>
    </location>
</feature>
<dbReference type="InterPro" id="IPR009003">
    <property type="entry name" value="Peptidase_S1_PA"/>
</dbReference>
<feature type="compositionally biased region" description="Basic and acidic residues" evidence="4">
    <location>
        <begin position="431"/>
        <end position="444"/>
    </location>
</feature>
<feature type="disulfide bond" evidence="2">
    <location>
        <begin position="514"/>
        <end position="529"/>
    </location>
</feature>
<evidence type="ECO:0008006" key="10">
    <source>
        <dbReference type="Google" id="ProtNLM"/>
    </source>
</evidence>
<dbReference type="InterPro" id="IPR000436">
    <property type="entry name" value="Sushi_SCR_CCP_dom"/>
</dbReference>
<dbReference type="InterPro" id="IPR002172">
    <property type="entry name" value="LDrepeatLR_classA_rpt"/>
</dbReference>
<feature type="compositionally biased region" description="Low complexity" evidence="4">
    <location>
        <begin position="392"/>
        <end position="402"/>
    </location>
</feature>
<feature type="compositionally biased region" description="Polar residues" evidence="4">
    <location>
        <begin position="378"/>
        <end position="391"/>
    </location>
</feature>
<dbReference type="CDD" id="cd00190">
    <property type="entry name" value="Tryp_SPc"/>
    <property type="match status" value="1"/>
</dbReference>
<dbReference type="PROSITE" id="PS50240">
    <property type="entry name" value="TRYPSIN_DOM"/>
    <property type="match status" value="1"/>
</dbReference>
<feature type="compositionally biased region" description="Low complexity" evidence="4">
    <location>
        <begin position="159"/>
        <end position="169"/>
    </location>
</feature>
<dbReference type="PROSITE" id="PS50068">
    <property type="entry name" value="LDLRA_2"/>
    <property type="match status" value="1"/>
</dbReference>
<dbReference type="FunFam" id="2.40.10.10:FF:000068">
    <property type="entry name" value="transmembrane protease serine 2"/>
    <property type="match status" value="1"/>
</dbReference>
<feature type="region of interest" description="Disordered" evidence="4">
    <location>
        <begin position="45"/>
        <end position="495"/>
    </location>
</feature>
<feature type="domain" description="Peptidase S1" evidence="6">
    <location>
        <begin position="687"/>
        <end position="942"/>
    </location>
</feature>